<keyword evidence="13" id="KW-1185">Reference proteome</keyword>
<dbReference type="UniPathway" id="UPA00060">
    <property type="reaction ID" value="UER00139"/>
</dbReference>
<dbReference type="STRING" id="767817.Desgi_4253"/>
<comment type="function">
    <text evidence="11">Catalyzes the phosphorylation of the hydroxyl group of 4-methyl-5-beta-hydroxyethylthiazole (THZ).</text>
</comment>
<dbReference type="GO" id="GO:0004417">
    <property type="term" value="F:hydroxyethylthiazole kinase activity"/>
    <property type="evidence" value="ECO:0007669"/>
    <property type="project" value="UniProtKB-UniRule"/>
</dbReference>
<reference evidence="12 13" key="1">
    <citation type="submission" date="2012-01" db="EMBL/GenBank/DDBJ databases">
        <title>Complete sequence of Desulfotomaculum gibsoniae DSM 7213.</title>
        <authorList>
            <consortium name="US DOE Joint Genome Institute"/>
            <person name="Lucas S."/>
            <person name="Han J."/>
            <person name="Lapidus A."/>
            <person name="Cheng J.-F."/>
            <person name="Goodwin L."/>
            <person name="Pitluck S."/>
            <person name="Peters L."/>
            <person name="Ovchinnikova G."/>
            <person name="Teshima H."/>
            <person name="Detter J.C."/>
            <person name="Han C."/>
            <person name="Tapia R."/>
            <person name="Land M."/>
            <person name="Hauser L."/>
            <person name="Kyrpides N."/>
            <person name="Ivanova N."/>
            <person name="Pagani I."/>
            <person name="Parshina S."/>
            <person name="Plugge C."/>
            <person name="Muyzer G."/>
            <person name="Kuever J."/>
            <person name="Ivanova A."/>
            <person name="Nazina T."/>
            <person name="Klenk H.-P."/>
            <person name="Brambilla E."/>
            <person name="Spring S."/>
            <person name="Stams A.F."/>
            <person name="Woyke T."/>
        </authorList>
    </citation>
    <scope>NUCLEOTIDE SEQUENCE [LARGE SCALE GENOMIC DNA]</scope>
    <source>
        <strain evidence="12 13">DSM 7213</strain>
    </source>
</reference>
<keyword evidence="10 11" id="KW-0784">Thiamine biosynthesis</keyword>
<evidence type="ECO:0000256" key="8">
    <source>
        <dbReference type="ARBA" id="ARBA00022840"/>
    </source>
</evidence>
<keyword evidence="8 11" id="KW-0067">ATP-binding</keyword>
<protein>
    <recommendedName>
        <fullName evidence="11">Hydroxyethylthiazole kinase</fullName>
        <ecNumber evidence="11">2.7.1.50</ecNumber>
    </recommendedName>
    <alternativeName>
        <fullName evidence="11">4-methyl-5-beta-hydroxyethylthiazole kinase</fullName>
        <shortName evidence="11">TH kinase</shortName>
        <shortName evidence="11">Thz kinase</shortName>
    </alternativeName>
</protein>
<dbReference type="HOGENOM" id="CLU_019943_0_1_9"/>
<dbReference type="GO" id="GO:0009229">
    <property type="term" value="P:thiamine diphosphate biosynthetic process"/>
    <property type="evidence" value="ECO:0007669"/>
    <property type="project" value="UniProtKB-UniRule"/>
</dbReference>
<keyword evidence="9 11" id="KW-0460">Magnesium</keyword>
<evidence type="ECO:0000256" key="7">
    <source>
        <dbReference type="ARBA" id="ARBA00022777"/>
    </source>
</evidence>
<dbReference type="GO" id="GO:0000287">
    <property type="term" value="F:magnesium ion binding"/>
    <property type="evidence" value="ECO:0007669"/>
    <property type="project" value="UniProtKB-UniRule"/>
</dbReference>
<evidence type="ECO:0000256" key="4">
    <source>
        <dbReference type="ARBA" id="ARBA00022679"/>
    </source>
</evidence>
<dbReference type="CDD" id="cd01170">
    <property type="entry name" value="THZ_kinase"/>
    <property type="match status" value="1"/>
</dbReference>
<gene>
    <name evidence="11" type="primary">thiM</name>
    <name evidence="12" type="ORF">Desgi_4253</name>
</gene>
<keyword evidence="4 11" id="KW-0808">Transferase</keyword>
<dbReference type="RefSeq" id="WP_006521447.1">
    <property type="nucleotide sequence ID" value="NC_021184.1"/>
</dbReference>
<dbReference type="GO" id="GO:0005524">
    <property type="term" value="F:ATP binding"/>
    <property type="evidence" value="ECO:0007669"/>
    <property type="project" value="UniProtKB-UniRule"/>
</dbReference>
<comment type="cofactor">
    <cofactor evidence="2 11">
        <name>Mg(2+)</name>
        <dbReference type="ChEBI" id="CHEBI:18420"/>
    </cofactor>
</comment>
<dbReference type="EMBL" id="CP003273">
    <property type="protein sequence ID" value="AGL03500.1"/>
    <property type="molecule type" value="Genomic_DNA"/>
</dbReference>
<dbReference type="AlphaFoldDB" id="R4KSE8"/>
<dbReference type="SUPFAM" id="SSF53613">
    <property type="entry name" value="Ribokinase-like"/>
    <property type="match status" value="1"/>
</dbReference>
<keyword evidence="6 11" id="KW-0547">Nucleotide-binding</keyword>
<comment type="pathway">
    <text evidence="3 11">Cofactor biosynthesis; thiamine diphosphate biosynthesis; 4-methyl-5-(2-phosphoethyl)-thiazole from 5-(2-hydroxyethyl)-4-methylthiazole: step 1/1.</text>
</comment>
<evidence type="ECO:0000313" key="12">
    <source>
        <dbReference type="EMBL" id="AGL03500.1"/>
    </source>
</evidence>
<dbReference type="InterPro" id="IPR000417">
    <property type="entry name" value="Hyethyz_kinase"/>
</dbReference>
<evidence type="ECO:0000256" key="5">
    <source>
        <dbReference type="ARBA" id="ARBA00022723"/>
    </source>
</evidence>
<dbReference type="PRINTS" id="PR01099">
    <property type="entry name" value="HYETHTZKNASE"/>
</dbReference>
<dbReference type="PIRSF" id="PIRSF000513">
    <property type="entry name" value="Thz_kinase"/>
    <property type="match status" value="1"/>
</dbReference>
<sequence>MTEKMLKDIADYLIKIRETIPLIHNITNMVAMNDTANILLHIGASPVMAHAREEVEEMVALSGALVLNIGTLTPELVESMLYAGKKANQLGIPVVLDPVGAGATSLRTQSSLRILNEVNVTILRGNAAEIAILGGLDATVKGVDAAGVSAGSGEIARLVAEKFGLTVAITGKIDAVSDSRRSILIENGHWMMGGLTGTGCMSTALTGAFAAVCPDPLTAAAGALISFGIAGEAAALGAPLRPGSYRVALFDQVYDLTPEKIISGARITIKGD</sequence>
<dbReference type="EC" id="2.7.1.50" evidence="11"/>
<evidence type="ECO:0000256" key="11">
    <source>
        <dbReference type="HAMAP-Rule" id="MF_00228"/>
    </source>
</evidence>
<feature type="binding site" evidence="11">
    <location>
        <position position="48"/>
    </location>
    <ligand>
        <name>substrate</name>
    </ligand>
</feature>
<feature type="binding site" evidence="11">
    <location>
        <position position="197"/>
    </location>
    <ligand>
        <name>substrate</name>
    </ligand>
</feature>
<keyword evidence="7 11" id="KW-0418">Kinase</keyword>
<evidence type="ECO:0000256" key="2">
    <source>
        <dbReference type="ARBA" id="ARBA00001946"/>
    </source>
</evidence>
<comment type="similarity">
    <text evidence="11">Belongs to the Thz kinase family.</text>
</comment>
<dbReference type="KEGG" id="dgi:Desgi_4253"/>
<dbReference type="NCBIfam" id="NF006830">
    <property type="entry name" value="PRK09355.1"/>
    <property type="match status" value="1"/>
</dbReference>
<dbReference type="Proteomes" id="UP000013520">
    <property type="component" value="Chromosome"/>
</dbReference>
<feature type="binding site" evidence="11">
    <location>
        <position position="124"/>
    </location>
    <ligand>
        <name>ATP</name>
        <dbReference type="ChEBI" id="CHEBI:30616"/>
    </ligand>
</feature>
<dbReference type="NCBIfam" id="TIGR00694">
    <property type="entry name" value="thiM"/>
    <property type="match status" value="1"/>
</dbReference>
<name>R4KSE8_9FIRM</name>
<feature type="binding site" evidence="11">
    <location>
        <position position="170"/>
    </location>
    <ligand>
        <name>ATP</name>
        <dbReference type="ChEBI" id="CHEBI:30616"/>
    </ligand>
</feature>
<keyword evidence="5 11" id="KW-0479">Metal-binding</keyword>
<evidence type="ECO:0000256" key="6">
    <source>
        <dbReference type="ARBA" id="ARBA00022741"/>
    </source>
</evidence>
<dbReference type="Pfam" id="PF02110">
    <property type="entry name" value="HK"/>
    <property type="match status" value="1"/>
</dbReference>
<dbReference type="OrthoDB" id="9778146at2"/>
<evidence type="ECO:0000256" key="3">
    <source>
        <dbReference type="ARBA" id="ARBA00004868"/>
    </source>
</evidence>
<comment type="catalytic activity">
    <reaction evidence="1 11">
        <text>5-(2-hydroxyethyl)-4-methylthiazole + ATP = 4-methyl-5-(2-phosphooxyethyl)-thiazole + ADP + H(+)</text>
        <dbReference type="Rhea" id="RHEA:24212"/>
        <dbReference type="ChEBI" id="CHEBI:15378"/>
        <dbReference type="ChEBI" id="CHEBI:17957"/>
        <dbReference type="ChEBI" id="CHEBI:30616"/>
        <dbReference type="ChEBI" id="CHEBI:58296"/>
        <dbReference type="ChEBI" id="CHEBI:456216"/>
        <dbReference type="EC" id="2.7.1.50"/>
    </reaction>
</comment>
<dbReference type="InterPro" id="IPR029056">
    <property type="entry name" value="Ribokinase-like"/>
</dbReference>
<evidence type="ECO:0000313" key="13">
    <source>
        <dbReference type="Proteomes" id="UP000013520"/>
    </source>
</evidence>
<dbReference type="eggNOG" id="COG2145">
    <property type="taxonomic scope" value="Bacteria"/>
</dbReference>
<dbReference type="Gene3D" id="3.40.1190.20">
    <property type="match status" value="1"/>
</dbReference>
<organism evidence="12 13">
    <name type="scientific">Desulfoscipio gibsoniae DSM 7213</name>
    <dbReference type="NCBI Taxonomy" id="767817"/>
    <lineage>
        <taxon>Bacteria</taxon>
        <taxon>Bacillati</taxon>
        <taxon>Bacillota</taxon>
        <taxon>Clostridia</taxon>
        <taxon>Eubacteriales</taxon>
        <taxon>Desulfallaceae</taxon>
        <taxon>Desulfoscipio</taxon>
    </lineage>
</organism>
<evidence type="ECO:0000256" key="1">
    <source>
        <dbReference type="ARBA" id="ARBA00001771"/>
    </source>
</evidence>
<dbReference type="HAMAP" id="MF_00228">
    <property type="entry name" value="Thz_kinase"/>
    <property type="match status" value="1"/>
</dbReference>
<dbReference type="GO" id="GO:0009228">
    <property type="term" value="P:thiamine biosynthetic process"/>
    <property type="evidence" value="ECO:0007669"/>
    <property type="project" value="UniProtKB-KW"/>
</dbReference>
<accession>R4KSE8</accession>
<evidence type="ECO:0000256" key="10">
    <source>
        <dbReference type="ARBA" id="ARBA00022977"/>
    </source>
</evidence>
<proteinExistence type="inferred from homology"/>
<evidence type="ECO:0000256" key="9">
    <source>
        <dbReference type="ARBA" id="ARBA00022842"/>
    </source>
</evidence>